<evidence type="ECO:0000313" key="5">
    <source>
        <dbReference type="Proteomes" id="UP000615446"/>
    </source>
</evidence>
<keyword evidence="4" id="KW-0808">Transferase</keyword>
<keyword evidence="4" id="KW-0418">Kinase</keyword>
<proteinExistence type="predicted"/>
<comment type="caution">
    <text evidence="4">The sequence shown here is derived from an EMBL/GenBank/DDBJ whole genome shotgun (WGS) entry which is preliminary data.</text>
</comment>
<evidence type="ECO:0000256" key="2">
    <source>
        <dbReference type="ARBA" id="ARBA00022840"/>
    </source>
</evidence>
<dbReference type="InterPro" id="IPR011009">
    <property type="entry name" value="Kinase-like_dom_sf"/>
</dbReference>
<evidence type="ECO:0000313" key="4">
    <source>
        <dbReference type="EMBL" id="GES81575.1"/>
    </source>
</evidence>
<dbReference type="InterPro" id="IPR000719">
    <property type="entry name" value="Prot_kinase_dom"/>
</dbReference>
<accession>A0A8H3QHX4</accession>
<organism evidence="4 5">
    <name type="scientific">Rhizophagus clarus</name>
    <dbReference type="NCBI Taxonomy" id="94130"/>
    <lineage>
        <taxon>Eukaryota</taxon>
        <taxon>Fungi</taxon>
        <taxon>Fungi incertae sedis</taxon>
        <taxon>Mucoromycota</taxon>
        <taxon>Glomeromycotina</taxon>
        <taxon>Glomeromycetes</taxon>
        <taxon>Glomerales</taxon>
        <taxon>Glomeraceae</taxon>
        <taxon>Rhizophagus</taxon>
    </lineage>
</organism>
<dbReference type="OrthoDB" id="6718656at2759"/>
<gene>
    <name evidence="4" type="ORF">RCL2_000882200</name>
</gene>
<feature type="domain" description="Protein kinase" evidence="3">
    <location>
        <begin position="306"/>
        <end position="543"/>
    </location>
</feature>
<dbReference type="Gene3D" id="1.10.510.10">
    <property type="entry name" value="Transferase(Phosphotransferase) domain 1"/>
    <property type="match status" value="2"/>
</dbReference>
<evidence type="ECO:0000256" key="1">
    <source>
        <dbReference type="ARBA" id="ARBA00022741"/>
    </source>
</evidence>
<keyword evidence="2" id="KW-0067">ATP-binding</keyword>
<evidence type="ECO:0000259" key="3">
    <source>
        <dbReference type="PROSITE" id="PS50011"/>
    </source>
</evidence>
<dbReference type="PANTHER" id="PTHR44329:SF298">
    <property type="entry name" value="MIXED LINEAGE KINASE DOMAIN-LIKE PROTEIN"/>
    <property type="match status" value="1"/>
</dbReference>
<dbReference type="Pfam" id="PF00069">
    <property type="entry name" value="Pkinase"/>
    <property type="match status" value="1"/>
</dbReference>
<name>A0A8H3QHX4_9GLOM</name>
<dbReference type="EMBL" id="BLAL01000058">
    <property type="protein sequence ID" value="GES81575.1"/>
    <property type="molecule type" value="Genomic_DNA"/>
</dbReference>
<sequence length="617" mass="72382">MPSGNKKIDAFIQEGQFEWIPYSQFDQIKEIAYSAIWKDGPLYYDRYSYSDYKYARDSNKGVSLKFLHNSEDPVEFVINEAKKYPTKKNSFIILYSGYKYARDSNKGVFSKFLHKSENPIEFVINEASKYSTKNNAYLMLYGISQNPDTNDYILVLNWSSGNKWIPYNQLNKIRNIDKGHFIIIYSAIWKYEVALLCFNDLQKFLDKVKESDNGIKMYGISQNPDKNYVLVLQNEFCTEYGKTYCKNCGKKYTHMNYKWCKQCSIITINFFKSNNEKIDDLVQEMRSNINSCFNIVFEWIPYNQFNYISKEIGKGGFATVYSAIWKDGPLKYDVDKKMYTRISNKKIALKCLDNSQNQTDNFLNEVKEYSINRMDDILNVYGISQNPDTKDFIIVLEYAEGGSYNNWINKNYKDFDWKNKIQTLLDMGLCDEESNTSEVEIYGDMPYMAPEVLRGKPYTQAADVYSFGMIMYFTATGNQPFTNRAHDRDLALDICNEIRPKINEPEAPKCYIDLMKRCWDSNPNNRPDATEIHDKIKSFQDFYSSYKKNESEAIEIKNQFKEAENYRKLHHSLKKNKQHPQAIYTSRLLNPYTKDLMIYDNSECLDCGITTVRTDQS</sequence>
<dbReference type="GO" id="GO:0005524">
    <property type="term" value="F:ATP binding"/>
    <property type="evidence" value="ECO:0007669"/>
    <property type="project" value="UniProtKB-KW"/>
</dbReference>
<dbReference type="GO" id="GO:0004674">
    <property type="term" value="F:protein serine/threonine kinase activity"/>
    <property type="evidence" value="ECO:0007669"/>
    <property type="project" value="TreeGrafter"/>
</dbReference>
<dbReference type="InterPro" id="IPR051681">
    <property type="entry name" value="Ser/Thr_Kinases-Pseudokinases"/>
</dbReference>
<protein>
    <submittedName>
        <fullName evidence="4">Kinase-like domain-containing protein</fullName>
    </submittedName>
</protein>
<dbReference type="PANTHER" id="PTHR44329">
    <property type="entry name" value="SERINE/THREONINE-PROTEIN KINASE TNNI3K-RELATED"/>
    <property type="match status" value="1"/>
</dbReference>
<dbReference type="SUPFAM" id="SSF56112">
    <property type="entry name" value="Protein kinase-like (PK-like)"/>
    <property type="match status" value="1"/>
</dbReference>
<keyword evidence="1" id="KW-0547">Nucleotide-binding</keyword>
<reference evidence="4" key="1">
    <citation type="submission" date="2019-10" db="EMBL/GenBank/DDBJ databases">
        <title>Conservation and host-specific expression of non-tandemly repeated heterogenous ribosome RNA gene in arbuscular mycorrhizal fungi.</title>
        <authorList>
            <person name="Maeda T."/>
            <person name="Kobayashi Y."/>
            <person name="Nakagawa T."/>
            <person name="Ezawa T."/>
            <person name="Yamaguchi K."/>
            <person name="Bino T."/>
            <person name="Nishimoto Y."/>
            <person name="Shigenobu S."/>
            <person name="Kawaguchi M."/>
        </authorList>
    </citation>
    <scope>NUCLEOTIDE SEQUENCE</scope>
    <source>
        <strain evidence="4">HR1</strain>
    </source>
</reference>
<dbReference type="PROSITE" id="PS50011">
    <property type="entry name" value="PROTEIN_KINASE_DOM"/>
    <property type="match status" value="1"/>
</dbReference>
<dbReference type="AlphaFoldDB" id="A0A8H3QHX4"/>
<dbReference type="Proteomes" id="UP000615446">
    <property type="component" value="Unassembled WGS sequence"/>
</dbReference>